<evidence type="ECO:0000313" key="4">
    <source>
        <dbReference type="EMBL" id="ODM01916.1"/>
    </source>
</evidence>
<dbReference type="PANTHER" id="PTHR43800">
    <property type="entry name" value="PEPTIDYL-LYSINE N-ACETYLTRANSFERASE YJAB"/>
    <property type="match status" value="1"/>
</dbReference>
<name>A0A1E3A139_9FIRM</name>
<feature type="domain" description="N-acetyltransferase" evidence="3">
    <location>
        <begin position="1"/>
        <end position="141"/>
    </location>
</feature>
<dbReference type="RefSeq" id="WP_044964033.1">
    <property type="nucleotide sequence ID" value="NZ_DBGDOY010000046.1"/>
</dbReference>
<dbReference type="EC" id="2.3.1.-" evidence="4"/>
<dbReference type="InterPro" id="IPR016181">
    <property type="entry name" value="Acyl_CoA_acyltransferase"/>
</dbReference>
<protein>
    <submittedName>
        <fullName evidence="4">Putative N-acetyltransferase YjaB</fullName>
        <ecNumber evidence="4">2.3.1.-</ecNumber>
    </submittedName>
</protein>
<keyword evidence="1 4" id="KW-0808">Transferase</keyword>
<dbReference type="CDD" id="cd04301">
    <property type="entry name" value="NAT_SF"/>
    <property type="match status" value="1"/>
</dbReference>
<dbReference type="EMBL" id="MCGH01000005">
    <property type="protein sequence ID" value="ODM01916.1"/>
    <property type="molecule type" value="Genomic_DNA"/>
</dbReference>
<dbReference type="Proteomes" id="UP000094067">
    <property type="component" value="Unassembled WGS sequence"/>
</dbReference>
<dbReference type="AlphaFoldDB" id="A0A1E3A139"/>
<sequence length="154" mass="18070">MIRKFDEKDLHAVMELWLESNIEAHDFIDSRYWKENYSKVEEMLPQAEIYVYEEAKKIAGFIGLTGDYIAGIFVGKACRSNGIGRRLLDYVKEERETLTLQVYEKNPRAVCFYKREGFYMVQEQTEEGTGEKEFLMEWKKENGNKNKKNGSVGI</sequence>
<dbReference type="Gene3D" id="3.40.630.30">
    <property type="match status" value="1"/>
</dbReference>
<accession>A0A1E3A139</accession>
<reference evidence="4 5" key="1">
    <citation type="submission" date="2016-07" db="EMBL/GenBank/DDBJ databases">
        <title>Characterization of isolates of Eisenbergiella tayi derived from blood cultures, using whole genome sequencing.</title>
        <authorList>
            <person name="Burdz T."/>
            <person name="Wiebe D."/>
            <person name="Huynh C."/>
            <person name="Bernard K."/>
        </authorList>
    </citation>
    <scope>NUCLEOTIDE SEQUENCE [LARGE SCALE GENOMIC DNA]</scope>
    <source>
        <strain evidence="4 5">NML 110608</strain>
    </source>
</reference>
<proteinExistence type="predicted"/>
<dbReference type="Pfam" id="PF13673">
    <property type="entry name" value="Acetyltransf_10"/>
    <property type="match status" value="1"/>
</dbReference>
<evidence type="ECO:0000259" key="3">
    <source>
        <dbReference type="PROSITE" id="PS51186"/>
    </source>
</evidence>
<dbReference type="GO" id="GO:0016747">
    <property type="term" value="F:acyltransferase activity, transferring groups other than amino-acyl groups"/>
    <property type="evidence" value="ECO:0007669"/>
    <property type="project" value="InterPro"/>
</dbReference>
<dbReference type="PANTHER" id="PTHR43800:SF1">
    <property type="entry name" value="PEPTIDYL-LYSINE N-ACETYLTRANSFERASE YJAB"/>
    <property type="match status" value="1"/>
</dbReference>
<keyword evidence="2 4" id="KW-0012">Acyltransferase</keyword>
<gene>
    <name evidence="4" type="primary">yjaB_2</name>
    <name evidence="4" type="ORF">BEI61_05915</name>
</gene>
<dbReference type="NCBIfam" id="NF007853">
    <property type="entry name" value="PRK10562.1"/>
    <property type="match status" value="1"/>
</dbReference>
<comment type="caution">
    <text evidence="4">The sequence shown here is derived from an EMBL/GenBank/DDBJ whole genome shotgun (WGS) entry which is preliminary data.</text>
</comment>
<dbReference type="PROSITE" id="PS51186">
    <property type="entry name" value="GNAT"/>
    <property type="match status" value="1"/>
</dbReference>
<dbReference type="InterPro" id="IPR000182">
    <property type="entry name" value="GNAT_dom"/>
</dbReference>
<evidence type="ECO:0000256" key="1">
    <source>
        <dbReference type="ARBA" id="ARBA00022679"/>
    </source>
</evidence>
<evidence type="ECO:0000313" key="5">
    <source>
        <dbReference type="Proteomes" id="UP000094067"/>
    </source>
</evidence>
<organism evidence="4 5">
    <name type="scientific">Eisenbergiella tayi</name>
    <dbReference type="NCBI Taxonomy" id="1432052"/>
    <lineage>
        <taxon>Bacteria</taxon>
        <taxon>Bacillati</taxon>
        <taxon>Bacillota</taxon>
        <taxon>Clostridia</taxon>
        <taxon>Lachnospirales</taxon>
        <taxon>Lachnospiraceae</taxon>
        <taxon>Eisenbergiella</taxon>
    </lineage>
</organism>
<evidence type="ECO:0000256" key="2">
    <source>
        <dbReference type="ARBA" id="ARBA00023315"/>
    </source>
</evidence>
<dbReference type="SUPFAM" id="SSF55729">
    <property type="entry name" value="Acyl-CoA N-acyltransferases (Nat)"/>
    <property type="match status" value="1"/>
</dbReference>